<evidence type="ECO:0000313" key="4">
    <source>
        <dbReference type="EMBL" id="OGF99848.1"/>
    </source>
</evidence>
<dbReference type="InterPro" id="IPR011611">
    <property type="entry name" value="PfkB_dom"/>
</dbReference>
<name>A0A1F5YI12_9BACT</name>
<gene>
    <name evidence="4" type="ORF">A2Y99_03055</name>
</gene>
<dbReference type="PANTHER" id="PTHR10584:SF166">
    <property type="entry name" value="RIBOKINASE"/>
    <property type="match status" value="1"/>
</dbReference>
<sequence length="162" mass="18393">MRKNSKALKVLSAQGFYRHVGKKGKIYKKEWTNNLAIVKTYDVVILSEEDYFNLERQAELWSKRGVISILTREEKGCTVYIDGKPTDVSGFPAEKVIDATGSGDIFTAGFAYAFRRSGKIYESSMFANALSHLSLRVLSNRVKYTEEDVRAFLISKKIHINI</sequence>
<protein>
    <recommendedName>
        <fullName evidence="3">Carbohydrate kinase PfkB domain-containing protein</fullName>
    </recommendedName>
</protein>
<dbReference type="InterPro" id="IPR029056">
    <property type="entry name" value="Ribokinase-like"/>
</dbReference>
<dbReference type="AlphaFoldDB" id="A0A1F5YI12"/>
<dbReference type="GO" id="GO:0016301">
    <property type="term" value="F:kinase activity"/>
    <property type="evidence" value="ECO:0007669"/>
    <property type="project" value="UniProtKB-KW"/>
</dbReference>
<evidence type="ECO:0000259" key="3">
    <source>
        <dbReference type="Pfam" id="PF00294"/>
    </source>
</evidence>
<evidence type="ECO:0000256" key="2">
    <source>
        <dbReference type="ARBA" id="ARBA00022777"/>
    </source>
</evidence>
<dbReference type="PANTHER" id="PTHR10584">
    <property type="entry name" value="SUGAR KINASE"/>
    <property type="match status" value="1"/>
</dbReference>
<keyword evidence="1" id="KW-0808">Transferase</keyword>
<comment type="caution">
    <text evidence="4">The sequence shown here is derived from an EMBL/GenBank/DDBJ whole genome shotgun (WGS) entry which is preliminary data.</text>
</comment>
<dbReference type="EMBL" id="MFIY01000037">
    <property type="protein sequence ID" value="OGF99848.1"/>
    <property type="molecule type" value="Genomic_DNA"/>
</dbReference>
<organism evidence="4 5">
    <name type="scientific">Candidatus Gottesmanbacteria bacterium RBG_13_37_7</name>
    <dbReference type="NCBI Taxonomy" id="1798369"/>
    <lineage>
        <taxon>Bacteria</taxon>
        <taxon>Candidatus Gottesmaniibacteriota</taxon>
    </lineage>
</organism>
<dbReference type="Gene3D" id="3.40.1190.20">
    <property type="match status" value="1"/>
</dbReference>
<keyword evidence="2" id="KW-0418">Kinase</keyword>
<evidence type="ECO:0000313" key="5">
    <source>
        <dbReference type="Proteomes" id="UP000178230"/>
    </source>
</evidence>
<proteinExistence type="predicted"/>
<dbReference type="Pfam" id="PF00294">
    <property type="entry name" value="PfkB"/>
    <property type="match status" value="1"/>
</dbReference>
<feature type="domain" description="Carbohydrate kinase PfkB" evidence="3">
    <location>
        <begin position="67"/>
        <end position="136"/>
    </location>
</feature>
<reference evidence="4 5" key="1">
    <citation type="journal article" date="2016" name="Nat. Commun.">
        <title>Thousands of microbial genomes shed light on interconnected biogeochemical processes in an aquifer system.</title>
        <authorList>
            <person name="Anantharaman K."/>
            <person name="Brown C.T."/>
            <person name="Hug L.A."/>
            <person name="Sharon I."/>
            <person name="Castelle C.J."/>
            <person name="Probst A.J."/>
            <person name="Thomas B.C."/>
            <person name="Singh A."/>
            <person name="Wilkins M.J."/>
            <person name="Karaoz U."/>
            <person name="Brodie E.L."/>
            <person name="Williams K.H."/>
            <person name="Hubbard S.S."/>
            <person name="Banfield J.F."/>
        </authorList>
    </citation>
    <scope>NUCLEOTIDE SEQUENCE [LARGE SCALE GENOMIC DNA]</scope>
</reference>
<dbReference type="Proteomes" id="UP000178230">
    <property type="component" value="Unassembled WGS sequence"/>
</dbReference>
<evidence type="ECO:0000256" key="1">
    <source>
        <dbReference type="ARBA" id="ARBA00022679"/>
    </source>
</evidence>
<dbReference type="SUPFAM" id="SSF53613">
    <property type="entry name" value="Ribokinase-like"/>
    <property type="match status" value="1"/>
</dbReference>
<accession>A0A1F5YI12</accession>